<protein>
    <submittedName>
        <fullName evidence="1">Uncharacterized protein</fullName>
    </submittedName>
</protein>
<name>A0A0C2SZP9_AMAMK</name>
<organism evidence="1 2">
    <name type="scientific">Amanita muscaria (strain Koide BX008)</name>
    <dbReference type="NCBI Taxonomy" id="946122"/>
    <lineage>
        <taxon>Eukaryota</taxon>
        <taxon>Fungi</taxon>
        <taxon>Dikarya</taxon>
        <taxon>Basidiomycota</taxon>
        <taxon>Agaricomycotina</taxon>
        <taxon>Agaricomycetes</taxon>
        <taxon>Agaricomycetidae</taxon>
        <taxon>Agaricales</taxon>
        <taxon>Pluteineae</taxon>
        <taxon>Amanitaceae</taxon>
        <taxon>Amanita</taxon>
    </lineage>
</organism>
<dbReference type="Proteomes" id="UP000054549">
    <property type="component" value="Unassembled WGS sequence"/>
</dbReference>
<accession>A0A0C2SZP9</accession>
<keyword evidence="2" id="KW-1185">Reference proteome</keyword>
<dbReference type="InParanoid" id="A0A0C2SZP9"/>
<evidence type="ECO:0000313" key="1">
    <source>
        <dbReference type="EMBL" id="KIL59624.1"/>
    </source>
</evidence>
<dbReference type="AlphaFoldDB" id="A0A0C2SZP9"/>
<gene>
    <name evidence="1" type="ORF">M378DRAFT_169010</name>
</gene>
<evidence type="ECO:0000313" key="2">
    <source>
        <dbReference type="Proteomes" id="UP000054549"/>
    </source>
</evidence>
<reference evidence="1 2" key="1">
    <citation type="submission" date="2014-04" db="EMBL/GenBank/DDBJ databases">
        <title>Evolutionary Origins and Diversification of the Mycorrhizal Mutualists.</title>
        <authorList>
            <consortium name="DOE Joint Genome Institute"/>
            <consortium name="Mycorrhizal Genomics Consortium"/>
            <person name="Kohler A."/>
            <person name="Kuo A."/>
            <person name="Nagy L.G."/>
            <person name="Floudas D."/>
            <person name="Copeland A."/>
            <person name="Barry K.W."/>
            <person name="Cichocki N."/>
            <person name="Veneault-Fourrey C."/>
            <person name="LaButti K."/>
            <person name="Lindquist E.A."/>
            <person name="Lipzen A."/>
            <person name="Lundell T."/>
            <person name="Morin E."/>
            <person name="Murat C."/>
            <person name="Riley R."/>
            <person name="Ohm R."/>
            <person name="Sun H."/>
            <person name="Tunlid A."/>
            <person name="Henrissat B."/>
            <person name="Grigoriev I.V."/>
            <person name="Hibbett D.S."/>
            <person name="Martin F."/>
        </authorList>
    </citation>
    <scope>NUCLEOTIDE SEQUENCE [LARGE SCALE GENOMIC DNA]</scope>
    <source>
        <strain evidence="1 2">Koide BX008</strain>
    </source>
</reference>
<sequence>MKKIGPDHYHRYKYFEPVEIPDVGIWREEYACGHVEGFQYYMRPLSFHLPANLRPEIMAQMPRDYEDADDLTRKILDAVQNQTLPVVF</sequence>
<proteinExistence type="predicted"/>
<dbReference type="HOGENOM" id="CLU_2468590_0_0_1"/>
<dbReference type="EMBL" id="KN818312">
    <property type="protein sequence ID" value="KIL59624.1"/>
    <property type="molecule type" value="Genomic_DNA"/>
</dbReference>